<dbReference type="Gene3D" id="2.30.310.10">
    <property type="entry name" value="ibrinogen binding protein from staphylococcus aureus domain"/>
    <property type="match status" value="1"/>
</dbReference>
<feature type="region of interest" description="Disordered" evidence="6">
    <location>
        <begin position="1029"/>
        <end position="1061"/>
    </location>
</feature>
<feature type="compositionally biased region" description="Basic and acidic residues" evidence="6">
    <location>
        <begin position="1049"/>
        <end position="1061"/>
    </location>
</feature>
<feature type="compositionally biased region" description="Basic and acidic residues" evidence="6">
    <location>
        <begin position="930"/>
        <end position="948"/>
    </location>
</feature>
<feature type="compositionally biased region" description="Low complexity" evidence="6">
    <location>
        <begin position="766"/>
        <end position="776"/>
    </location>
</feature>
<evidence type="ECO:0000313" key="10">
    <source>
        <dbReference type="Proteomes" id="UP001600064"/>
    </source>
</evidence>
<feature type="domain" description="NFACT protein C-terminal" evidence="8">
    <location>
        <begin position="967"/>
        <end position="1087"/>
    </location>
</feature>
<feature type="compositionally biased region" description="Low complexity" evidence="6">
    <location>
        <begin position="835"/>
        <end position="866"/>
    </location>
</feature>
<dbReference type="PANTHER" id="PTHR15239:SF6">
    <property type="entry name" value="RIBOSOME QUALITY CONTROL COMPLEX SUBUNIT NEMF"/>
    <property type="match status" value="1"/>
</dbReference>
<feature type="compositionally biased region" description="Gly residues" evidence="6">
    <location>
        <begin position="1090"/>
        <end position="1116"/>
    </location>
</feature>
<feature type="region of interest" description="Disordered" evidence="6">
    <location>
        <begin position="693"/>
        <end position="887"/>
    </location>
</feature>
<evidence type="ECO:0000256" key="6">
    <source>
        <dbReference type="SAM" id="MobiDB-lite"/>
    </source>
</evidence>
<name>A0ABR4DH08_9PEZI</name>
<evidence type="ECO:0000256" key="1">
    <source>
        <dbReference type="ARBA" id="ARBA00004496"/>
    </source>
</evidence>
<feature type="compositionally biased region" description="Basic and acidic residues" evidence="6">
    <location>
        <begin position="788"/>
        <end position="806"/>
    </location>
</feature>
<organism evidence="9 10">
    <name type="scientific">Remersonia thermophila</name>
    <dbReference type="NCBI Taxonomy" id="72144"/>
    <lineage>
        <taxon>Eukaryota</taxon>
        <taxon>Fungi</taxon>
        <taxon>Dikarya</taxon>
        <taxon>Ascomycota</taxon>
        <taxon>Pezizomycotina</taxon>
        <taxon>Sordariomycetes</taxon>
        <taxon>Sordariomycetidae</taxon>
        <taxon>Sordariales</taxon>
        <taxon>Sordariales incertae sedis</taxon>
        <taxon>Remersonia</taxon>
    </lineage>
</organism>
<dbReference type="Proteomes" id="UP001600064">
    <property type="component" value="Unassembled WGS sequence"/>
</dbReference>
<evidence type="ECO:0000313" key="9">
    <source>
        <dbReference type="EMBL" id="KAL2269635.1"/>
    </source>
</evidence>
<dbReference type="InterPro" id="IPR008532">
    <property type="entry name" value="NFACT_RNA-bd"/>
</dbReference>
<feature type="compositionally biased region" description="Acidic residues" evidence="6">
    <location>
        <begin position="824"/>
        <end position="834"/>
    </location>
</feature>
<evidence type="ECO:0000256" key="3">
    <source>
        <dbReference type="ARBA" id="ARBA00022490"/>
    </source>
</evidence>
<dbReference type="Pfam" id="PF05833">
    <property type="entry name" value="NFACT_N"/>
    <property type="match status" value="1"/>
</dbReference>
<dbReference type="RefSeq" id="XP_070868359.1">
    <property type="nucleotide sequence ID" value="XM_071008020.1"/>
</dbReference>
<feature type="region of interest" description="Disordered" evidence="6">
    <location>
        <begin position="1090"/>
        <end position="1135"/>
    </location>
</feature>
<feature type="compositionally biased region" description="Basic residues" evidence="6">
    <location>
        <begin position="867"/>
        <end position="880"/>
    </location>
</feature>
<feature type="domain" description="NFACT RNA-binding" evidence="7">
    <location>
        <begin position="549"/>
        <end position="662"/>
    </location>
</feature>
<keyword evidence="3" id="KW-0963">Cytoplasm</keyword>
<dbReference type="Pfam" id="PF11923">
    <property type="entry name" value="NFACT-C"/>
    <property type="match status" value="1"/>
</dbReference>
<feature type="region of interest" description="Disordered" evidence="6">
    <location>
        <begin position="439"/>
        <end position="476"/>
    </location>
</feature>
<evidence type="ECO:0000256" key="5">
    <source>
        <dbReference type="SAM" id="Coils"/>
    </source>
</evidence>
<feature type="compositionally biased region" description="Acidic residues" evidence="6">
    <location>
        <begin position="738"/>
        <end position="748"/>
    </location>
</feature>
<reference evidence="9 10" key="1">
    <citation type="journal article" date="2024" name="Commun. Biol.">
        <title>Comparative genomic analysis of thermophilic fungi reveals convergent evolutionary adaptations and gene losses.</title>
        <authorList>
            <person name="Steindorff A.S."/>
            <person name="Aguilar-Pontes M.V."/>
            <person name="Robinson A.J."/>
            <person name="Andreopoulos B."/>
            <person name="LaButti K."/>
            <person name="Kuo A."/>
            <person name="Mondo S."/>
            <person name="Riley R."/>
            <person name="Otillar R."/>
            <person name="Haridas S."/>
            <person name="Lipzen A."/>
            <person name="Grimwood J."/>
            <person name="Schmutz J."/>
            <person name="Clum A."/>
            <person name="Reid I.D."/>
            <person name="Moisan M.C."/>
            <person name="Butler G."/>
            <person name="Nguyen T.T.M."/>
            <person name="Dewar K."/>
            <person name="Conant G."/>
            <person name="Drula E."/>
            <person name="Henrissat B."/>
            <person name="Hansel C."/>
            <person name="Singer S."/>
            <person name="Hutchinson M.I."/>
            <person name="de Vries R.P."/>
            <person name="Natvig D.O."/>
            <person name="Powell A.J."/>
            <person name="Tsang A."/>
            <person name="Grigoriev I.V."/>
        </authorList>
    </citation>
    <scope>NUCLEOTIDE SEQUENCE [LARGE SCALE GENOMIC DNA]</scope>
    <source>
        <strain evidence="9 10">ATCC 22073</strain>
    </source>
</reference>
<dbReference type="PANTHER" id="PTHR15239">
    <property type="entry name" value="NUCLEAR EXPORT MEDIATOR FACTOR NEMF"/>
    <property type="match status" value="1"/>
</dbReference>
<comment type="similarity">
    <text evidence="2">Belongs to the NEMF family.</text>
</comment>
<accession>A0ABR4DH08</accession>
<comment type="subcellular location">
    <subcellularLocation>
        <location evidence="1">Cytoplasm</location>
    </subcellularLocation>
</comment>
<evidence type="ECO:0000256" key="4">
    <source>
        <dbReference type="ARBA" id="ARBA00023054"/>
    </source>
</evidence>
<evidence type="ECO:0000259" key="7">
    <source>
        <dbReference type="Pfam" id="PF05670"/>
    </source>
</evidence>
<proteinExistence type="inferred from homology"/>
<gene>
    <name evidence="9" type="ORF">VTJ83DRAFT_1819</name>
</gene>
<dbReference type="EMBL" id="JAZGUE010000002">
    <property type="protein sequence ID" value="KAL2269635.1"/>
    <property type="molecule type" value="Genomic_DNA"/>
</dbReference>
<sequence length="1135" mass="123793">MKQRFSSLDVKVIAHELSESLVSLRVHNIYDLSSKILLFKFAKPNVRQQLIIESGFRCHLTDFVRTAAPAPSAFVAKLRKFLKTRRLTSVSQIGTDRIIELQFTDGAYRLFLEFFASGNVILTDADLKILALLRNVPEGEGQEPQRVGLTYTLENRQNYGGVPPLTKERLREALKTAAAHVAHAGTKSKRKAADELRRGLATTITELPPVLVDHAFHTAGFDFTAKPAAILENEGLLDDLFRALELGRSVLDNVGSAPMSKGYIMAKPNPRAVEEAPTDADAEQTGQPRSLLYEDFQPFLPRQFEKDPTVQILSFDGFNKTVDEFFSSLEGQKLESRLQEREATAKRKLEAARRDQAQRIEGLQEAQIMNLRKAAAIEANIERVQEAMDAVNGLLQQGMDWVDVNKLVEREQKLHNPVAEIIQLPMRLDEGIITLLLGEEEEEPEDESKMDFDFDSDAETLPDQGPAETGKGPDKRLAIDINLKLTPWNNAREYYHQKRSAAEKQQKTVEQAEIAIRNAEEKIAHDLKKGLKRERPVLQPVRKQMWFEKFLWFVSSDGYLVLGGRDAQQNEMLYKRHLRKGDVYVHADMHGAPTVIIKNNPKTPDAPIPPSTLAQAGNLSVCCSNAWDSKAAMGAWWVNADQVSKSAPAGEFLPVGSFMVRGKRNPLPPALLTLGFGLMFRISEDSRAKHVRNRVYRTDDPSTTGAPSESAATTGEGDLVSEKNQEDRIVAEEKKEEADESSDEEEADETRGNPLQPGRAAEEPAAESSSQPPTEELASLDIQSDESSDSKAEEEGPRSDDIKAEAEAEAEGQTAAAERGAESSSEDNDSENEDGQPPSGTSSKPPGTPSGSQKPQPPKQKQQPPKRGQRGKAKKIAQKYRHQDEEDRALMEELLGVAAARQKAEAEAAARAAREAEAAAALERKRLAQERAKQEIAKHEEARRRLLEGDDVGDEDADAGVGGANQADDLTVLDSLVGTPLPGDEILDVVPVCAPWAALARVKYKAKLQPGQVKKGRAVKDIVERWRSAAGGASGSGSGSGKKGSQAVVDEKSEDPEKMWPREVELIKGMKVEEAFNVVPVGKVAVMMGGGVLGSGSGSGGGKGGAGGKGGGGKGGKQQWEQPGGKGGKKGGKKK</sequence>
<feature type="coiled-coil region" evidence="5">
    <location>
        <begin position="502"/>
        <end position="529"/>
    </location>
</feature>
<feature type="region of interest" description="Disordered" evidence="6">
    <location>
        <begin position="930"/>
        <end position="965"/>
    </location>
</feature>
<dbReference type="Pfam" id="PF05670">
    <property type="entry name" value="NFACT-R_1"/>
    <property type="match status" value="1"/>
</dbReference>
<keyword evidence="10" id="KW-1185">Reference proteome</keyword>
<feature type="coiled-coil region" evidence="5">
    <location>
        <begin position="335"/>
        <end position="366"/>
    </location>
</feature>
<comment type="caution">
    <text evidence="9">The sequence shown here is derived from an EMBL/GenBank/DDBJ whole genome shotgun (WGS) entry which is preliminary data.</text>
</comment>
<dbReference type="InterPro" id="IPR021846">
    <property type="entry name" value="NFACT-C"/>
</dbReference>
<feature type="compositionally biased region" description="Acidic residues" evidence="6">
    <location>
        <begin position="949"/>
        <end position="958"/>
    </location>
</feature>
<protein>
    <submittedName>
        <fullName evidence="9">Uncharacterized protein</fullName>
    </submittedName>
</protein>
<feature type="compositionally biased region" description="Gly residues" evidence="6">
    <location>
        <begin position="1032"/>
        <end position="1042"/>
    </location>
</feature>
<evidence type="ECO:0000259" key="8">
    <source>
        <dbReference type="Pfam" id="PF11923"/>
    </source>
</evidence>
<dbReference type="InterPro" id="IPR051608">
    <property type="entry name" value="RQC_Subunit_NEMF"/>
</dbReference>
<feature type="compositionally biased region" description="Polar residues" evidence="6">
    <location>
        <begin position="701"/>
        <end position="713"/>
    </location>
</feature>
<evidence type="ECO:0000256" key="2">
    <source>
        <dbReference type="ARBA" id="ARBA00008318"/>
    </source>
</evidence>
<keyword evidence="4 5" id="KW-0175">Coiled coil</keyword>
<feature type="compositionally biased region" description="Basic and acidic residues" evidence="6">
    <location>
        <begin position="720"/>
        <end position="737"/>
    </location>
</feature>
<dbReference type="GeneID" id="98122664"/>